<evidence type="ECO:0000313" key="3">
    <source>
        <dbReference type="EMBL" id="KAK2662459.1"/>
    </source>
</evidence>
<protein>
    <recommendedName>
        <fullName evidence="2">Myb/SANT-like domain-containing protein</fullName>
    </recommendedName>
</protein>
<feature type="compositionally biased region" description="Basic and acidic residues" evidence="1">
    <location>
        <begin position="155"/>
        <end position="172"/>
    </location>
</feature>
<dbReference type="PANTHER" id="PTHR47584">
    <property type="match status" value="1"/>
</dbReference>
<sequence>MSSKDSDVDEKGDDKAEWTARNEKIFIHILHEHVKKGDLKASTFSKKIWTLIDDELHAETNNKYTIQQLKSKFNRLRKKHREFADLIQHSGFSWDPVNNIVTASNELWADYAKRVPGVKPYRKQGLKYYDVLGEIFDVAKEAGQLTMSPNQLPPSKDDGREPETVIPKDLKDPPVECNKGKRIRQPVIQSLERPIKRWNKMENLLEICSDVMSQKLEKAKEKSHESINKATETYSIEECIETVEAMGDVDNSTFIKLMDKIVFLEWRKVFLAMNDMRRRAWLSSL</sequence>
<name>A0AAD9XMQ4_9ROSI</name>
<dbReference type="InterPro" id="IPR024752">
    <property type="entry name" value="Myb/SANT-like_dom"/>
</dbReference>
<feature type="domain" description="Myb/SANT-like" evidence="2">
    <location>
        <begin position="17"/>
        <end position="111"/>
    </location>
</feature>
<dbReference type="EMBL" id="JANJYI010000001">
    <property type="protein sequence ID" value="KAK2662459.1"/>
    <property type="molecule type" value="Genomic_DNA"/>
</dbReference>
<evidence type="ECO:0000256" key="1">
    <source>
        <dbReference type="SAM" id="MobiDB-lite"/>
    </source>
</evidence>
<evidence type="ECO:0000259" key="2">
    <source>
        <dbReference type="Pfam" id="PF12776"/>
    </source>
</evidence>
<reference evidence="3" key="1">
    <citation type="journal article" date="2023" name="Plant J.">
        <title>Genome sequences and population genomics provide insights into the demographic history, inbreeding, and mutation load of two 'living fossil' tree species of Dipteronia.</title>
        <authorList>
            <person name="Feng Y."/>
            <person name="Comes H.P."/>
            <person name="Chen J."/>
            <person name="Zhu S."/>
            <person name="Lu R."/>
            <person name="Zhang X."/>
            <person name="Li P."/>
            <person name="Qiu J."/>
            <person name="Olsen K.M."/>
            <person name="Qiu Y."/>
        </authorList>
    </citation>
    <scope>NUCLEOTIDE SEQUENCE</scope>
    <source>
        <strain evidence="3">KIB01</strain>
    </source>
</reference>
<accession>A0AAD9XMQ4</accession>
<evidence type="ECO:0000313" key="4">
    <source>
        <dbReference type="Proteomes" id="UP001280121"/>
    </source>
</evidence>
<organism evidence="3 4">
    <name type="scientific">Dipteronia dyeriana</name>
    <dbReference type="NCBI Taxonomy" id="168575"/>
    <lineage>
        <taxon>Eukaryota</taxon>
        <taxon>Viridiplantae</taxon>
        <taxon>Streptophyta</taxon>
        <taxon>Embryophyta</taxon>
        <taxon>Tracheophyta</taxon>
        <taxon>Spermatophyta</taxon>
        <taxon>Magnoliopsida</taxon>
        <taxon>eudicotyledons</taxon>
        <taxon>Gunneridae</taxon>
        <taxon>Pentapetalae</taxon>
        <taxon>rosids</taxon>
        <taxon>malvids</taxon>
        <taxon>Sapindales</taxon>
        <taxon>Sapindaceae</taxon>
        <taxon>Hippocastanoideae</taxon>
        <taxon>Acereae</taxon>
        <taxon>Dipteronia</taxon>
    </lineage>
</organism>
<dbReference type="PANTHER" id="PTHR47584:SF14">
    <property type="entry name" value="L10-INTERACTING MYB DOMAIN-CONTAINING PROTEIN-LIKE"/>
    <property type="match status" value="1"/>
</dbReference>
<gene>
    <name evidence="3" type="ORF">Ddye_001033</name>
</gene>
<dbReference type="Pfam" id="PF12776">
    <property type="entry name" value="Myb_DNA-bind_3"/>
    <property type="match status" value="1"/>
</dbReference>
<dbReference type="AlphaFoldDB" id="A0AAD9XMQ4"/>
<dbReference type="Proteomes" id="UP001280121">
    <property type="component" value="Unassembled WGS sequence"/>
</dbReference>
<proteinExistence type="predicted"/>
<keyword evidence="4" id="KW-1185">Reference proteome</keyword>
<feature type="region of interest" description="Disordered" evidence="1">
    <location>
        <begin position="146"/>
        <end position="172"/>
    </location>
</feature>
<dbReference type="InterPro" id="IPR045026">
    <property type="entry name" value="LIMYB"/>
</dbReference>
<comment type="caution">
    <text evidence="3">The sequence shown here is derived from an EMBL/GenBank/DDBJ whole genome shotgun (WGS) entry which is preliminary data.</text>
</comment>